<sequence length="311" mass="35496">MLFNLDENNNSSNLSDAENSEAMKKFYSELNANSELKNLLNNPNPSQEDFLKAQQILNKQREVNPTPQFVIKTNSLKKVDNYPKGLKIFINVCSSHEIPSPPLVTDDELRKALHAEDNVTYKVPLSLTGPRADLDKGGKACLVFEACVNSIVTKKAFEDEDYKLFIIELCIEWVEEKHKFELNREFSIPKMKSKGKLGVHLVNRPKKPYIAEVEELQKNAFSNVSSKDEKAALAKPQYKIIHKGEKKCSIEVQLPKMVNIKDSILEFESNTILFKQKSFYLLELIDFLEFNIVAVNGTFDLGKRILIIEIN</sequence>
<dbReference type="GO" id="GO:0000492">
    <property type="term" value="P:box C/D snoRNP assembly"/>
    <property type="evidence" value="ECO:0007669"/>
    <property type="project" value="TreeGrafter"/>
</dbReference>
<dbReference type="AlphaFoldDB" id="A0AAD5XWG1"/>
<proteinExistence type="inferred from homology"/>
<name>A0AAD5XWG1_9FUNG</name>
<comment type="caution">
    <text evidence="3">The sequence shown here is derived from an EMBL/GenBank/DDBJ whole genome shotgun (WGS) entry which is preliminary data.</text>
</comment>
<dbReference type="GO" id="GO:0005737">
    <property type="term" value="C:cytoplasm"/>
    <property type="evidence" value="ECO:0007669"/>
    <property type="project" value="TreeGrafter"/>
</dbReference>
<dbReference type="Proteomes" id="UP001211065">
    <property type="component" value="Unassembled WGS sequence"/>
</dbReference>
<organism evidence="3 4">
    <name type="scientific">Clydaea vesicula</name>
    <dbReference type="NCBI Taxonomy" id="447962"/>
    <lineage>
        <taxon>Eukaryota</taxon>
        <taxon>Fungi</taxon>
        <taxon>Fungi incertae sedis</taxon>
        <taxon>Chytridiomycota</taxon>
        <taxon>Chytridiomycota incertae sedis</taxon>
        <taxon>Chytridiomycetes</taxon>
        <taxon>Lobulomycetales</taxon>
        <taxon>Lobulomycetaceae</taxon>
        <taxon>Clydaea</taxon>
    </lineage>
</organism>
<evidence type="ECO:0000259" key="2">
    <source>
        <dbReference type="Pfam" id="PF08190"/>
    </source>
</evidence>
<evidence type="ECO:0000313" key="4">
    <source>
        <dbReference type="Proteomes" id="UP001211065"/>
    </source>
</evidence>
<comment type="similarity">
    <text evidence="1">Belongs to the PIH1 family.</text>
</comment>
<dbReference type="GO" id="GO:0006364">
    <property type="term" value="P:rRNA processing"/>
    <property type="evidence" value="ECO:0007669"/>
    <property type="project" value="TreeGrafter"/>
</dbReference>
<dbReference type="InterPro" id="IPR012981">
    <property type="entry name" value="PIH1_N"/>
</dbReference>
<protein>
    <submittedName>
        <fullName evidence="3">PIH1 domain-containing protein 1</fullName>
    </submittedName>
</protein>
<evidence type="ECO:0000256" key="1">
    <source>
        <dbReference type="ARBA" id="ARBA00008511"/>
    </source>
</evidence>
<dbReference type="GO" id="GO:0097255">
    <property type="term" value="C:R2TP complex"/>
    <property type="evidence" value="ECO:0007669"/>
    <property type="project" value="TreeGrafter"/>
</dbReference>
<evidence type="ECO:0000313" key="3">
    <source>
        <dbReference type="EMBL" id="KAJ3221846.1"/>
    </source>
</evidence>
<keyword evidence="4" id="KW-1185">Reference proteome</keyword>
<reference evidence="3" key="1">
    <citation type="submission" date="2020-05" db="EMBL/GenBank/DDBJ databases">
        <title>Phylogenomic resolution of chytrid fungi.</title>
        <authorList>
            <person name="Stajich J.E."/>
            <person name="Amses K."/>
            <person name="Simmons R."/>
            <person name="Seto K."/>
            <person name="Myers J."/>
            <person name="Bonds A."/>
            <person name="Quandt C.A."/>
            <person name="Barry K."/>
            <person name="Liu P."/>
            <person name="Grigoriev I."/>
            <person name="Longcore J.E."/>
            <person name="James T.Y."/>
        </authorList>
    </citation>
    <scope>NUCLEOTIDE SEQUENCE</scope>
    <source>
        <strain evidence="3">JEL0476</strain>
    </source>
</reference>
<feature type="domain" description="PIH1 N-terminal" evidence="2">
    <location>
        <begin position="59"/>
        <end position="208"/>
    </location>
</feature>
<accession>A0AAD5XWG1</accession>
<dbReference type="PANTHER" id="PTHR22997:SF0">
    <property type="entry name" value="PIH1 DOMAIN-CONTAINING PROTEIN 1"/>
    <property type="match status" value="1"/>
</dbReference>
<dbReference type="GO" id="GO:1990904">
    <property type="term" value="C:ribonucleoprotein complex"/>
    <property type="evidence" value="ECO:0007669"/>
    <property type="project" value="TreeGrafter"/>
</dbReference>
<dbReference type="InterPro" id="IPR050734">
    <property type="entry name" value="PIH1/Kintoun_subfamily"/>
</dbReference>
<dbReference type="PANTHER" id="PTHR22997">
    <property type="entry name" value="PIH1 DOMAIN-CONTAINING PROTEIN 1"/>
    <property type="match status" value="1"/>
</dbReference>
<dbReference type="Pfam" id="PF08190">
    <property type="entry name" value="PIH1"/>
    <property type="match status" value="1"/>
</dbReference>
<gene>
    <name evidence="3" type="primary">PIH1D1</name>
    <name evidence="3" type="ORF">HK099_003030</name>
</gene>
<dbReference type="EMBL" id="JADGJW010000205">
    <property type="protein sequence ID" value="KAJ3221846.1"/>
    <property type="molecule type" value="Genomic_DNA"/>
</dbReference>